<dbReference type="InterPro" id="IPR025658">
    <property type="entry name" value="Cyclophilin_TM1367"/>
</dbReference>
<protein>
    <recommendedName>
        <fullName evidence="1">Cyclophilin TM1367-like domain-containing protein</fullName>
    </recommendedName>
</protein>
<feature type="domain" description="Cyclophilin TM1367-like" evidence="1">
    <location>
        <begin position="3"/>
        <end position="120"/>
    </location>
</feature>
<comment type="caution">
    <text evidence="2">The sequence shown here is derived from an EMBL/GenBank/DDBJ whole genome shotgun (WGS) entry which is preliminary data.</text>
</comment>
<dbReference type="Gene3D" id="2.40.100.20">
    <property type="match status" value="1"/>
</dbReference>
<evidence type="ECO:0000313" key="2">
    <source>
        <dbReference type="EMBL" id="KKL17395.1"/>
    </source>
</evidence>
<accession>A0A0F9B6Y8</accession>
<name>A0A0F9B6Y8_9ZZZZ</name>
<gene>
    <name evidence="2" type="ORF">LCGC14_2486000</name>
</gene>
<dbReference type="AlphaFoldDB" id="A0A0F9B6Y8"/>
<evidence type="ECO:0000259" key="1">
    <source>
        <dbReference type="Pfam" id="PF04126"/>
    </source>
</evidence>
<proteinExistence type="predicted"/>
<dbReference type="InterPro" id="IPR029000">
    <property type="entry name" value="Cyclophilin-like_dom_sf"/>
</dbReference>
<organism evidence="2">
    <name type="scientific">marine sediment metagenome</name>
    <dbReference type="NCBI Taxonomy" id="412755"/>
    <lineage>
        <taxon>unclassified sequences</taxon>
        <taxon>metagenomes</taxon>
        <taxon>ecological metagenomes</taxon>
    </lineage>
</organism>
<dbReference type="EMBL" id="LAZR01039277">
    <property type="protein sequence ID" value="KKL17395.1"/>
    <property type="molecule type" value="Genomic_DNA"/>
</dbReference>
<dbReference type="SUPFAM" id="SSF50891">
    <property type="entry name" value="Cyclophilin-like"/>
    <property type="match status" value="1"/>
</dbReference>
<sequence>MNQITISVEGVSFLAELNDSETAQKISEALPIEGTVNVWGEEIYFDIPVSADQASDAREEVEVGTLAYWPVGSALCIFFGRTPVSTGEKPRAYSPVNIVGQVIDDTEPLKAVSNGSTIRITRLTDIN</sequence>
<reference evidence="2" key="1">
    <citation type="journal article" date="2015" name="Nature">
        <title>Complex archaea that bridge the gap between prokaryotes and eukaryotes.</title>
        <authorList>
            <person name="Spang A."/>
            <person name="Saw J.H."/>
            <person name="Jorgensen S.L."/>
            <person name="Zaremba-Niedzwiedzka K."/>
            <person name="Martijn J."/>
            <person name="Lind A.E."/>
            <person name="van Eijk R."/>
            <person name="Schleper C."/>
            <person name="Guy L."/>
            <person name="Ettema T.J."/>
        </authorList>
    </citation>
    <scope>NUCLEOTIDE SEQUENCE</scope>
</reference>
<dbReference type="Pfam" id="PF04126">
    <property type="entry name" value="Cyclophil_like"/>
    <property type="match status" value="1"/>
</dbReference>